<feature type="region of interest" description="Disordered" evidence="1">
    <location>
        <begin position="106"/>
        <end position="232"/>
    </location>
</feature>
<feature type="region of interest" description="Disordered" evidence="1">
    <location>
        <begin position="692"/>
        <end position="804"/>
    </location>
</feature>
<feature type="compositionally biased region" description="Polar residues" evidence="1">
    <location>
        <begin position="59"/>
        <end position="74"/>
    </location>
</feature>
<sequence length="1635" mass="176644">MALNDTAPSADAVVHTADPPSVSPAPPPDNSAPATATDSQPLSDLPDGDERGSEGVNAQAKSTPTTVPNGTIGTASRPPSAPSSAATAHPKRFSAVNVGKKFLEKTSNNSASSFTPSTTVKSTNVGAVSRSQVQTTASHSRLVTAKLTALPQSTTGQGWSRPPSNANTPLPQTPIATTPSGGPPALPHPGKIIHPQPRGAVPRDSRNVSPVKQAAWGKVQTSGSTPPFTANDFPTAAEVAQAEARSISRERESTRESTAAAEAIKQEADTFRGIHLDPNAHHWDEMEEDDDNFLGDVIDFGDGRQYKLDTPVVDEPAAAESAPVSKAERFVDDFDRSWPRSHSGSADSPALSSRGDVPLPPMSTSSSSQQGNYNASRVLFNERSNRLEPYNHNQASGPRKDVLHRDRDPLPHRDGPPTRPRGFSGTSSGSQSGNTPWHGYDRDRGGHYDRGQGVGRGAMVSPRMPFSPFGPPNRESDDRVRRGDMGPPPPPLPFSGRKPSFNDRDRRPSFAKSDHNRRPSFNSRDRPLPPHLSPSYNAPPLPVPQRRMSSRESQRETPHSAYSQHFPQASPVLSHTSAQFASPEISSALPTADLDEVRKDVMHDAAARAKQRRQLEEEEREKEKERARKKAAELEQRINAAKEVEQAKLAASQAPVVTEVSELYMFSSPCAKNSLQQEEVNAVIQDAVDAVKTSASPTSDITQPPSTLQKSEQPFSPQQSTDGGSRPPTLRRRNSATYAPSTPATEAESWRRSNPLQPSQEPRRPALPSFVPAPAAVARPAPSLTASQTPAFLHSPAPVQTPLSGTDVTVEEVDFSEMGKLVGAPSAAASTKEPVQPNSPRRIMSRPVASDFFDQPPLSKSDVSPAWRRPQVVEPSPKQEVVDEVHDNPRESVDSAQHTVYNEKDVHLELRLNHSSISHQPHPFQKPGRSQVNNEAAIHALDDAMSRIRGAIDGMQSDTSLQQAHQRRRSNESAANIRTSPISHGRKPVVKDRWIPPAMRPRPESQPEETFDVTAPEPPRSPPPAWHDLIVNMPKLSRLIDPVPRKQLTNASKPAFPIRWDILSFDPPVEGMSRRDFTVNEILFRKPQGFKGRVRYRVSLPKVYLRPPFTGPRVNLPMSKSLTTTGAFGRPSGEDGMSTWRKSPIPGSATPQVVDTELNTVSVSPPPSASPHDGMGAKSPSVKADASLTLQKSKAHPKMPDGSAVAFYRGACSEQGEAGVVSFTVNSELEEKQPSLSITPPTSAQPSITVTSPKTNGLTPKSRELPSQYVVNTSKSGFSDPAHSPLVYSSTKPEGKSSEHVVRRFFLSDDDVLMGEQTDSGSVTPPTQHSTWGKSPLSLPTLESPSRAPDPEHLKAVWSQTSNTEAGLQPVNSLENIGDDLPALPFILQDMKSEDGETPPPSLPSAPSRMSQHDVARAFQTVPTSNGAPPPRPPTSPPTTNVPMSRSHSYQSGPSPAMRPPYVYGQPPTQPMMAGAQTVMYPMPANGTPIYGRMWPIGAPTQNPGVMRPPYPSQMMYPAPGTAMYQQPNVPSPIPNRQQNGPPPPPMPAPMPPRGSSLLMSPGPYPASPVMMQAHPAMQQMTMPPTQGNYMALMAPGRGQMRSDNSQRPHMPPGAQPPMRNGYVSSSAPITRPTW</sequence>
<proteinExistence type="predicted"/>
<dbReference type="Proteomes" id="UP000054144">
    <property type="component" value="Unassembled WGS sequence"/>
</dbReference>
<feature type="compositionally biased region" description="Pro residues" evidence="1">
    <location>
        <begin position="1541"/>
        <end position="1553"/>
    </location>
</feature>
<feature type="region of interest" description="Disordered" evidence="1">
    <location>
        <begin position="1599"/>
        <end position="1635"/>
    </location>
</feature>
<feature type="compositionally biased region" description="Polar residues" evidence="1">
    <location>
        <begin position="1234"/>
        <end position="1259"/>
    </location>
</feature>
<keyword evidence="3" id="KW-1185">Reference proteome</keyword>
<feature type="compositionally biased region" description="Basic and acidic residues" evidence="1">
    <location>
        <begin position="500"/>
        <end position="528"/>
    </location>
</feature>
<feature type="region of interest" description="Disordered" evidence="1">
    <location>
        <begin position="851"/>
        <end position="885"/>
    </location>
</feature>
<feature type="compositionally biased region" description="Low complexity" evidence="1">
    <location>
        <begin position="1335"/>
        <end position="1346"/>
    </location>
</feature>
<evidence type="ECO:0000313" key="2">
    <source>
        <dbReference type="EMBL" id="KIY51370.1"/>
    </source>
</evidence>
<feature type="compositionally biased region" description="Polar residues" evidence="1">
    <location>
        <begin position="972"/>
        <end position="982"/>
    </location>
</feature>
<reference evidence="2 3" key="1">
    <citation type="journal article" date="2015" name="Fungal Genet. Biol.">
        <title>Evolution of novel wood decay mechanisms in Agaricales revealed by the genome sequences of Fistulina hepatica and Cylindrobasidium torrendii.</title>
        <authorList>
            <person name="Floudas D."/>
            <person name="Held B.W."/>
            <person name="Riley R."/>
            <person name="Nagy L.G."/>
            <person name="Koehler G."/>
            <person name="Ransdell A.S."/>
            <person name="Younus H."/>
            <person name="Chow J."/>
            <person name="Chiniquy J."/>
            <person name="Lipzen A."/>
            <person name="Tritt A."/>
            <person name="Sun H."/>
            <person name="Haridas S."/>
            <person name="LaButti K."/>
            <person name="Ohm R.A."/>
            <person name="Kues U."/>
            <person name="Blanchette R.A."/>
            <person name="Grigoriev I.V."/>
            <person name="Minto R.E."/>
            <person name="Hibbett D.S."/>
        </authorList>
    </citation>
    <scope>NUCLEOTIDE SEQUENCE [LARGE SCALE GENOMIC DNA]</scope>
    <source>
        <strain evidence="2 3">ATCC 64428</strain>
    </source>
</reference>
<gene>
    <name evidence="2" type="ORF">FISHEDRAFT_70998</name>
</gene>
<accession>A0A0D7AHM7</accession>
<feature type="region of interest" description="Disordered" evidence="1">
    <location>
        <begin position="1391"/>
        <end position="1459"/>
    </location>
</feature>
<dbReference type="OrthoDB" id="2504896at2759"/>
<feature type="region of interest" description="Disordered" evidence="1">
    <location>
        <begin position="1116"/>
        <end position="1138"/>
    </location>
</feature>
<feature type="compositionally biased region" description="Polar residues" evidence="1">
    <location>
        <begin position="693"/>
        <end position="723"/>
    </location>
</feature>
<feature type="compositionally biased region" description="Polar residues" evidence="1">
    <location>
        <begin position="362"/>
        <end position="374"/>
    </location>
</feature>
<evidence type="ECO:0000256" key="1">
    <source>
        <dbReference type="SAM" id="MobiDB-lite"/>
    </source>
</evidence>
<feature type="compositionally biased region" description="Basic and acidic residues" evidence="1">
    <location>
        <begin position="621"/>
        <end position="631"/>
    </location>
</feature>
<name>A0A0D7AHM7_9AGAR</name>
<feature type="region of interest" description="Disordered" evidence="1">
    <location>
        <begin position="1159"/>
        <end position="1183"/>
    </location>
</feature>
<feature type="compositionally biased region" description="Pro residues" evidence="1">
    <location>
        <begin position="1428"/>
        <end position="1437"/>
    </location>
</feature>
<feature type="region of interest" description="Disordered" evidence="1">
    <location>
        <begin position="824"/>
        <end position="843"/>
    </location>
</feature>
<feature type="compositionally biased region" description="Polar residues" evidence="1">
    <location>
        <begin position="106"/>
        <end position="141"/>
    </location>
</feature>
<feature type="compositionally biased region" description="Low complexity" evidence="1">
    <location>
        <begin position="422"/>
        <end position="433"/>
    </location>
</feature>
<feature type="compositionally biased region" description="Polar residues" evidence="1">
    <location>
        <begin position="1444"/>
        <end position="1454"/>
    </location>
</feature>
<organism evidence="2 3">
    <name type="scientific">Fistulina hepatica ATCC 64428</name>
    <dbReference type="NCBI Taxonomy" id="1128425"/>
    <lineage>
        <taxon>Eukaryota</taxon>
        <taxon>Fungi</taxon>
        <taxon>Dikarya</taxon>
        <taxon>Basidiomycota</taxon>
        <taxon>Agaricomycotina</taxon>
        <taxon>Agaricomycetes</taxon>
        <taxon>Agaricomycetidae</taxon>
        <taxon>Agaricales</taxon>
        <taxon>Fistulinaceae</taxon>
        <taxon>Fistulina</taxon>
    </lineage>
</organism>
<feature type="compositionally biased region" description="Basic and acidic residues" evidence="1">
    <location>
        <begin position="398"/>
        <end position="416"/>
    </location>
</feature>
<feature type="region of interest" description="Disordered" evidence="1">
    <location>
        <begin position="388"/>
        <end position="631"/>
    </location>
</feature>
<dbReference type="EMBL" id="KN881666">
    <property type="protein sequence ID" value="KIY51370.1"/>
    <property type="molecule type" value="Genomic_DNA"/>
</dbReference>
<evidence type="ECO:0000313" key="3">
    <source>
        <dbReference type="Proteomes" id="UP000054144"/>
    </source>
</evidence>
<feature type="compositionally biased region" description="Basic and acidic residues" evidence="1">
    <location>
        <begin position="549"/>
        <end position="558"/>
    </location>
</feature>
<feature type="compositionally biased region" description="Polar residues" evidence="1">
    <location>
        <begin position="735"/>
        <end position="744"/>
    </location>
</feature>
<feature type="compositionally biased region" description="Low complexity" evidence="1">
    <location>
        <begin position="75"/>
        <end position="88"/>
    </location>
</feature>
<feature type="region of interest" description="Disordered" evidence="1">
    <location>
        <begin position="957"/>
        <end position="1024"/>
    </location>
</feature>
<feature type="compositionally biased region" description="Basic and acidic residues" evidence="1">
    <location>
        <begin position="474"/>
        <end position="484"/>
    </location>
</feature>
<feature type="region of interest" description="Disordered" evidence="1">
    <location>
        <begin position="1316"/>
        <end position="1352"/>
    </location>
</feature>
<feature type="compositionally biased region" description="Basic and acidic residues" evidence="1">
    <location>
        <begin position="439"/>
        <end position="450"/>
    </location>
</feature>
<feature type="region of interest" description="Disordered" evidence="1">
    <location>
        <begin position="1"/>
        <end position="94"/>
    </location>
</feature>
<feature type="compositionally biased region" description="Polar residues" evidence="1">
    <location>
        <begin position="560"/>
        <end position="589"/>
    </location>
</feature>
<feature type="compositionally biased region" description="Low complexity" evidence="1">
    <location>
        <begin position="766"/>
        <end position="784"/>
    </location>
</feature>
<feature type="compositionally biased region" description="Polar residues" evidence="1">
    <location>
        <begin position="1317"/>
        <end position="1333"/>
    </location>
</feature>
<feature type="compositionally biased region" description="Polar residues" evidence="1">
    <location>
        <begin position="1623"/>
        <end position="1635"/>
    </location>
</feature>
<feature type="compositionally biased region" description="Polar residues" evidence="1">
    <location>
        <begin position="150"/>
        <end position="180"/>
    </location>
</feature>
<protein>
    <submittedName>
        <fullName evidence="2">Uncharacterized protein</fullName>
    </submittedName>
</protein>
<feature type="compositionally biased region" description="Pro residues" evidence="1">
    <location>
        <begin position="21"/>
        <end position="30"/>
    </location>
</feature>
<feature type="region of interest" description="Disordered" evidence="1">
    <location>
        <begin position="309"/>
        <end position="374"/>
    </location>
</feature>
<feature type="compositionally biased region" description="Pro residues" evidence="1">
    <location>
        <begin position="529"/>
        <end position="543"/>
    </location>
</feature>
<feature type="compositionally biased region" description="Polar residues" evidence="1">
    <location>
        <begin position="219"/>
        <end position="228"/>
    </location>
</feature>
<feature type="region of interest" description="Disordered" evidence="1">
    <location>
        <begin position="1525"/>
        <end position="1558"/>
    </location>
</feature>
<feature type="region of interest" description="Disordered" evidence="1">
    <location>
        <begin position="1232"/>
        <end position="1299"/>
    </location>
</feature>
<feature type="compositionally biased region" description="Basic and acidic residues" evidence="1">
    <location>
        <begin position="326"/>
        <end position="338"/>
    </location>
</feature>
<feature type="compositionally biased region" description="Basic and acidic residues" evidence="1">
    <location>
        <begin position="595"/>
        <end position="607"/>
    </location>
</feature>